<dbReference type="Proteomes" id="UP000676336">
    <property type="component" value="Unassembled WGS sequence"/>
</dbReference>
<gene>
    <name evidence="2" type="ORF">SMN809_LOCUS7712</name>
</gene>
<evidence type="ECO:0000313" key="2">
    <source>
        <dbReference type="EMBL" id="CAF3921902.1"/>
    </source>
</evidence>
<organism evidence="2 3">
    <name type="scientific">Rotaria magnacalcarata</name>
    <dbReference type="NCBI Taxonomy" id="392030"/>
    <lineage>
        <taxon>Eukaryota</taxon>
        <taxon>Metazoa</taxon>
        <taxon>Spiralia</taxon>
        <taxon>Gnathifera</taxon>
        <taxon>Rotifera</taxon>
        <taxon>Eurotatoria</taxon>
        <taxon>Bdelloidea</taxon>
        <taxon>Philodinida</taxon>
        <taxon>Philodinidae</taxon>
        <taxon>Rotaria</taxon>
    </lineage>
</organism>
<keyword evidence="1" id="KW-1133">Transmembrane helix</keyword>
<dbReference type="Gene3D" id="2.60.220.50">
    <property type="match status" value="1"/>
</dbReference>
<dbReference type="InterPro" id="IPR046338">
    <property type="entry name" value="GAIN_dom_sf"/>
</dbReference>
<keyword evidence="1" id="KW-0812">Transmembrane</keyword>
<accession>A0A8S2LUI7</accession>
<dbReference type="EMBL" id="CAJOBI010002282">
    <property type="protein sequence ID" value="CAF3921902.1"/>
    <property type="molecule type" value="Genomic_DNA"/>
</dbReference>
<dbReference type="AlphaFoldDB" id="A0A8S2LUI7"/>
<reference evidence="2" key="1">
    <citation type="submission" date="2021-02" db="EMBL/GenBank/DDBJ databases">
        <authorList>
            <person name="Nowell W R."/>
        </authorList>
    </citation>
    <scope>NUCLEOTIDE SEQUENCE</scope>
</reference>
<evidence type="ECO:0000313" key="3">
    <source>
        <dbReference type="Proteomes" id="UP000676336"/>
    </source>
</evidence>
<feature type="non-terminal residue" evidence="2">
    <location>
        <position position="1"/>
    </location>
</feature>
<protein>
    <submittedName>
        <fullName evidence="2">Uncharacterized protein</fullName>
    </submittedName>
</protein>
<feature type="transmembrane region" description="Helical" evidence="1">
    <location>
        <begin position="297"/>
        <end position="320"/>
    </location>
</feature>
<comment type="caution">
    <text evidence="2">The sequence shown here is derived from an EMBL/GenBank/DDBJ whole genome shotgun (WGS) entry which is preliminary data.</text>
</comment>
<sequence length="321" mass="36571">LTQWYSSSDESLYLGDVNATLQVHRYLVESISNLIDDRYASLWISTNPLGNDFVRLLSSLKRLTTILAQVLNNNCDQFPGCSFSVTTKNINQTINVLNRQELHSFDYENENTQVKFTASHTKKNQNNRTTLINDDSNNSFAWYSVSITSISTAHIYVPNLRLGRISKYDNINSHIVSVDIKHRKPIQQSNFFSTLVATDTAIPVLITMKYLKYDNISGNQCVYLDTTNSFIHGQYKATLSRQWHWQISSNVCDITPSSLADKATCTCLISNGTFAVTSDMFDPNWRPLELRLYPLGLFSYIGSFIHILFAAITLIMLNYLR</sequence>
<proteinExistence type="predicted"/>
<keyword evidence="1" id="KW-0472">Membrane</keyword>
<name>A0A8S2LUI7_9BILA</name>
<evidence type="ECO:0000256" key="1">
    <source>
        <dbReference type="SAM" id="Phobius"/>
    </source>
</evidence>